<organism evidence="5 6">
    <name type="scientific">Halanaerobium saccharolyticum</name>
    <dbReference type="NCBI Taxonomy" id="43595"/>
    <lineage>
        <taxon>Bacteria</taxon>
        <taxon>Bacillati</taxon>
        <taxon>Bacillota</taxon>
        <taxon>Clostridia</taxon>
        <taxon>Halanaerobiales</taxon>
        <taxon>Halanaerobiaceae</taxon>
        <taxon>Halanaerobium</taxon>
    </lineage>
</organism>
<evidence type="ECO:0000313" key="6">
    <source>
        <dbReference type="Proteomes" id="UP000294697"/>
    </source>
</evidence>
<protein>
    <submittedName>
        <fullName evidence="5">Substrate-binding family protein</fullName>
    </submittedName>
</protein>
<dbReference type="SUPFAM" id="SSF53822">
    <property type="entry name" value="Periplasmic binding protein-like I"/>
    <property type="match status" value="1"/>
</dbReference>
<dbReference type="Gene3D" id="3.40.50.2300">
    <property type="match status" value="2"/>
</dbReference>
<dbReference type="RefSeq" id="WP_111573232.1">
    <property type="nucleotide sequence ID" value="NZ_QLME01000029.1"/>
</dbReference>
<dbReference type="GO" id="GO:0003700">
    <property type="term" value="F:DNA-binding transcription factor activity"/>
    <property type="evidence" value="ECO:0007669"/>
    <property type="project" value="TreeGrafter"/>
</dbReference>
<reference evidence="5 6" key="1">
    <citation type="submission" date="2019-03" db="EMBL/GenBank/DDBJ databases">
        <title>Subsurface microbial communities from deep shales in Ohio and West Virginia, USA.</title>
        <authorList>
            <person name="Wrighton K."/>
        </authorList>
    </citation>
    <scope>NUCLEOTIDE SEQUENCE [LARGE SCALE GENOMIC DNA]</scope>
    <source>
        <strain evidence="5 6">MSL9.2</strain>
    </source>
</reference>
<dbReference type="PANTHER" id="PTHR30146:SF109">
    <property type="entry name" value="HTH-TYPE TRANSCRIPTIONAL REGULATOR GALS"/>
    <property type="match status" value="1"/>
</dbReference>
<comment type="caution">
    <text evidence="5">The sequence shown here is derived from an EMBL/GenBank/DDBJ whole genome shotgun (WGS) entry which is preliminary data.</text>
</comment>
<keyword evidence="3" id="KW-0804">Transcription</keyword>
<dbReference type="Pfam" id="PF13377">
    <property type="entry name" value="Peripla_BP_3"/>
    <property type="match status" value="1"/>
</dbReference>
<keyword evidence="1" id="KW-0805">Transcription regulation</keyword>
<gene>
    <name evidence="5" type="ORF">C8C77_1321</name>
</gene>
<evidence type="ECO:0000313" key="5">
    <source>
        <dbReference type="EMBL" id="TDV98999.1"/>
    </source>
</evidence>
<dbReference type="InterPro" id="IPR046335">
    <property type="entry name" value="LacI/GalR-like_sensor"/>
</dbReference>
<name>A0A4R7YQH1_9FIRM</name>
<evidence type="ECO:0000256" key="3">
    <source>
        <dbReference type="ARBA" id="ARBA00023163"/>
    </source>
</evidence>
<dbReference type="Proteomes" id="UP000294697">
    <property type="component" value="Unassembled WGS sequence"/>
</dbReference>
<evidence type="ECO:0000259" key="4">
    <source>
        <dbReference type="Pfam" id="PF13377"/>
    </source>
</evidence>
<dbReference type="CDD" id="cd06267">
    <property type="entry name" value="PBP1_LacI_sugar_binding-like"/>
    <property type="match status" value="1"/>
</dbReference>
<evidence type="ECO:0000256" key="2">
    <source>
        <dbReference type="ARBA" id="ARBA00023125"/>
    </source>
</evidence>
<dbReference type="OrthoDB" id="9789891at2"/>
<dbReference type="AlphaFoldDB" id="A0A4R7YQH1"/>
<evidence type="ECO:0000256" key="1">
    <source>
        <dbReference type="ARBA" id="ARBA00023015"/>
    </source>
</evidence>
<accession>A0A4R7YQH1</accession>
<keyword evidence="2" id="KW-0238">DNA-binding</keyword>
<sequence length="227" mass="26246">MLKYFYAMLVTRYKESLELDHKIFDLYEEGLGIVYIDRINKYNSEAIATVLSDRKAGSQMMVNKFITMGHKKIAYVGNIESERFMGYKKAFQENNFKLQDDFIYNTGWNDGYRVGTIAAKKIIKAEKRPTGVVCFNDQVAVGLVQCLQKNDIKVPAEISVSGFDNIEISEYFSPALTTVDIPKRTLARKAVELFVEMIKNKNTADQKRQFIYPVELKYRDSIRKIKQ</sequence>
<dbReference type="InterPro" id="IPR028082">
    <property type="entry name" value="Peripla_BP_I"/>
</dbReference>
<dbReference type="GO" id="GO:0000976">
    <property type="term" value="F:transcription cis-regulatory region binding"/>
    <property type="evidence" value="ECO:0007669"/>
    <property type="project" value="TreeGrafter"/>
</dbReference>
<dbReference type="PANTHER" id="PTHR30146">
    <property type="entry name" value="LACI-RELATED TRANSCRIPTIONAL REPRESSOR"/>
    <property type="match status" value="1"/>
</dbReference>
<proteinExistence type="predicted"/>
<dbReference type="EMBL" id="SODA01000032">
    <property type="protein sequence ID" value="TDV98999.1"/>
    <property type="molecule type" value="Genomic_DNA"/>
</dbReference>
<feature type="domain" description="Transcriptional regulator LacI/GalR-like sensor" evidence="4">
    <location>
        <begin position="63"/>
        <end position="221"/>
    </location>
</feature>